<dbReference type="PROSITE" id="PS50206">
    <property type="entry name" value="RHODANESE_3"/>
    <property type="match status" value="1"/>
</dbReference>
<organism evidence="4 5">
    <name type="scientific">Fistulifera solaris</name>
    <name type="common">Oleaginous diatom</name>
    <dbReference type="NCBI Taxonomy" id="1519565"/>
    <lineage>
        <taxon>Eukaryota</taxon>
        <taxon>Sar</taxon>
        <taxon>Stramenopiles</taxon>
        <taxon>Ochrophyta</taxon>
        <taxon>Bacillariophyta</taxon>
        <taxon>Bacillariophyceae</taxon>
        <taxon>Bacillariophycidae</taxon>
        <taxon>Naviculales</taxon>
        <taxon>Naviculaceae</taxon>
        <taxon>Fistulifera</taxon>
    </lineage>
</organism>
<proteinExistence type="predicted"/>
<dbReference type="AlphaFoldDB" id="A0A1Z5K3G0"/>
<protein>
    <recommendedName>
        <fullName evidence="3">Rhodanese domain-containing protein</fullName>
    </recommendedName>
</protein>
<keyword evidence="2" id="KW-0732">Signal</keyword>
<dbReference type="InterPro" id="IPR036873">
    <property type="entry name" value="Rhodanese-like_dom_sf"/>
</dbReference>
<evidence type="ECO:0000313" key="4">
    <source>
        <dbReference type="EMBL" id="GAX20736.1"/>
    </source>
</evidence>
<dbReference type="SUPFAM" id="SSF52821">
    <property type="entry name" value="Rhodanese/Cell cycle control phosphatase"/>
    <property type="match status" value="1"/>
</dbReference>
<evidence type="ECO:0000313" key="5">
    <source>
        <dbReference type="Proteomes" id="UP000198406"/>
    </source>
</evidence>
<dbReference type="Gene3D" id="3.40.250.10">
    <property type="entry name" value="Rhodanese-like domain"/>
    <property type="match status" value="1"/>
</dbReference>
<accession>A0A1Z5K3G0</accession>
<sequence length="227" mass="24828">MNSFALVFFLSQYVLSTQAVIRVLTSQTFFRGIEDGRFDVIGDVRSAEDYNREHIANVTHLELLHLAGRPNQKATPQDLEGCEFCHIVLYSTDGNRAQEALQILEDAGFKNLYNGLGAVQWAAAGFPLVTRSDNVVPPCTTSRRVSAQCEERHQANNPTAPAPVRAPTPTVRPPAPATAPVRPPSPPVVPVKKVVPKDPLKDALKIASATDISRGSLNRRRVRGDQD</sequence>
<comment type="caution">
    <text evidence="4">The sequence shown here is derived from an EMBL/GenBank/DDBJ whole genome shotgun (WGS) entry which is preliminary data.</text>
</comment>
<dbReference type="EMBL" id="BDSP01000152">
    <property type="protein sequence ID" value="GAX20736.1"/>
    <property type="molecule type" value="Genomic_DNA"/>
</dbReference>
<feature type="compositionally biased region" description="Basic residues" evidence="1">
    <location>
        <begin position="217"/>
        <end position="227"/>
    </location>
</feature>
<feature type="chain" id="PRO_5011966966" description="Rhodanese domain-containing protein" evidence="2">
    <location>
        <begin position="20"/>
        <end position="227"/>
    </location>
</feature>
<reference evidence="4 5" key="1">
    <citation type="journal article" date="2015" name="Plant Cell">
        <title>Oil accumulation by the oleaginous diatom Fistulifera solaris as revealed by the genome and transcriptome.</title>
        <authorList>
            <person name="Tanaka T."/>
            <person name="Maeda Y."/>
            <person name="Veluchamy A."/>
            <person name="Tanaka M."/>
            <person name="Abida H."/>
            <person name="Marechal E."/>
            <person name="Bowler C."/>
            <person name="Muto M."/>
            <person name="Sunaga Y."/>
            <person name="Tanaka M."/>
            <person name="Yoshino T."/>
            <person name="Taniguchi T."/>
            <person name="Fukuda Y."/>
            <person name="Nemoto M."/>
            <person name="Matsumoto M."/>
            <person name="Wong P.S."/>
            <person name="Aburatani S."/>
            <person name="Fujibuchi W."/>
        </authorList>
    </citation>
    <scope>NUCLEOTIDE SEQUENCE [LARGE SCALE GENOMIC DNA]</scope>
    <source>
        <strain evidence="4 5">JPCC DA0580</strain>
    </source>
</reference>
<dbReference type="InParanoid" id="A0A1Z5K3G0"/>
<dbReference type="InterPro" id="IPR001763">
    <property type="entry name" value="Rhodanese-like_dom"/>
</dbReference>
<dbReference type="CDD" id="cd00158">
    <property type="entry name" value="RHOD"/>
    <property type="match status" value="1"/>
</dbReference>
<gene>
    <name evidence="4" type="ORF">FisN_7Hh046</name>
</gene>
<dbReference type="OrthoDB" id="47763at2759"/>
<feature type="compositionally biased region" description="Pro residues" evidence="1">
    <location>
        <begin position="160"/>
        <end position="189"/>
    </location>
</feature>
<feature type="domain" description="Rhodanese" evidence="3">
    <location>
        <begin position="35"/>
        <end position="130"/>
    </location>
</feature>
<feature type="signal peptide" evidence="2">
    <location>
        <begin position="1"/>
        <end position="19"/>
    </location>
</feature>
<name>A0A1Z5K3G0_FISSO</name>
<dbReference type="Proteomes" id="UP000198406">
    <property type="component" value="Unassembled WGS sequence"/>
</dbReference>
<feature type="region of interest" description="Disordered" evidence="1">
    <location>
        <begin position="149"/>
        <end position="227"/>
    </location>
</feature>
<evidence type="ECO:0000256" key="2">
    <source>
        <dbReference type="SAM" id="SignalP"/>
    </source>
</evidence>
<dbReference type="Pfam" id="PF00581">
    <property type="entry name" value="Rhodanese"/>
    <property type="match status" value="1"/>
</dbReference>
<evidence type="ECO:0000256" key="1">
    <source>
        <dbReference type="SAM" id="MobiDB-lite"/>
    </source>
</evidence>
<evidence type="ECO:0000259" key="3">
    <source>
        <dbReference type="PROSITE" id="PS50206"/>
    </source>
</evidence>
<feature type="compositionally biased region" description="Basic and acidic residues" evidence="1">
    <location>
        <begin position="195"/>
        <end position="204"/>
    </location>
</feature>
<keyword evidence="5" id="KW-1185">Reference proteome</keyword>
<dbReference type="SMART" id="SM00450">
    <property type="entry name" value="RHOD"/>
    <property type="match status" value="1"/>
</dbReference>